<dbReference type="Pfam" id="PF11981">
    <property type="entry name" value="DUF3482"/>
    <property type="match status" value="1"/>
</dbReference>
<keyword evidence="3" id="KW-1185">Reference proteome</keyword>
<dbReference type="PANTHER" id="PTHR42714">
    <property type="entry name" value="TRNA MODIFICATION GTPASE GTPBP3"/>
    <property type="match status" value="1"/>
</dbReference>
<proteinExistence type="predicted"/>
<dbReference type="Proteomes" id="UP001150830">
    <property type="component" value="Unassembled WGS sequence"/>
</dbReference>
<dbReference type="PANTHER" id="PTHR42714:SF7">
    <property type="entry name" value="G DOMAIN-CONTAINING PROTEIN"/>
    <property type="match status" value="1"/>
</dbReference>
<feature type="domain" description="G" evidence="1">
    <location>
        <begin position="9"/>
        <end position="148"/>
    </location>
</feature>
<dbReference type="EMBL" id="JAPNOA010000026">
    <property type="protein sequence ID" value="MCY0965409.1"/>
    <property type="molecule type" value="Genomic_DNA"/>
</dbReference>
<dbReference type="GO" id="GO:0002098">
    <property type="term" value="P:tRNA wobble uridine modification"/>
    <property type="evidence" value="ECO:0007669"/>
    <property type="project" value="TreeGrafter"/>
</dbReference>
<evidence type="ECO:0000313" key="2">
    <source>
        <dbReference type="EMBL" id="MCY0965409.1"/>
    </source>
</evidence>
<comment type="caution">
    <text evidence="2">The sequence shown here is derived from an EMBL/GenBank/DDBJ whole genome shotgun (WGS) entry which is preliminary data.</text>
</comment>
<evidence type="ECO:0000259" key="1">
    <source>
        <dbReference type="Pfam" id="PF01926"/>
    </source>
</evidence>
<reference evidence="2" key="1">
    <citation type="submission" date="2022-11" db="EMBL/GenBank/DDBJ databases">
        <title>Parathalassolutuus dongxingensis gen. nov., sp. nov., a novel member of family Oceanospirillaceae isolated from a coastal shrimp pond in Guangxi, China.</title>
        <authorList>
            <person name="Chen H."/>
        </authorList>
    </citation>
    <scope>NUCLEOTIDE SEQUENCE</scope>
    <source>
        <strain evidence="2">G-43</strain>
    </source>
</reference>
<dbReference type="InterPro" id="IPR027417">
    <property type="entry name" value="P-loop_NTPase"/>
</dbReference>
<gene>
    <name evidence="2" type="ORF">OUO13_09440</name>
</gene>
<dbReference type="Gene3D" id="3.40.50.300">
    <property type="entry name" value="P-loop containing nucleotide triphosphate hydrolases"/>
    <property type="match status" value="1"/>
</dbReference>
<dbReference type="InterPro" id="IPR006073">
    <property type="entry name" value="GTP-bd"/>
</dbReference>
<name>A0A9X3IT01_9GAMM</name>
<sequence length="462" mass="51648">MNGRAHPLIAVIGHPNEGKSSVLSTLTEDDSVVVNDYPGETTRCHYFPVEINGTVVLELVDTPGFQNPQRILEWMRACGKTDDALLQDFLATFADQESFHHDCELMKPLVQGAALIYVVDCSRPLLPVDEAEMEILRLVNKPRMAVINFKDDDRDYLPAWTNAFRRHFNVIREFNAHHARFEERIALLETLKAIQQDWEPQINRAIDAFRQNWDYRRQQAVDAVCDYLTTALQLVIEQPLAKGADPEPVKGQVLERYRSTLVIRERQLFDALRGLYHHHSFNFELPAQSVLQEDLFSEVTWDVLGLTRKQLLMAAAGMGAGIGVALDAASLGLSTGLFAAAGALVGGTGAWFMGQELAKVRVHRLPLGGSRLVVGPSRNPQLPLVLLDRAVLFYREVMNHAHGNRSGALPDLASQSVVRQTDADHQKQLLKQARLLAEGSSMERDNAREQLALLIADLLVMD</sequence>
<dbReference type="RefSeq" id="WP_283173621.1">
    <property type="nucleotide sequence ID" value="NZ_JAPNOA010000026.1"/>
</dbReference>
<dbReference type="SUPFAM" id="SSF52540">
    <property type="entry name" value="P-loop containing nucleoside triphosphate hydrolases"/>
    <property type="match status" value="1"/>
</dbReference>
<dbReference type="GO" id="GO:0005525">
    <property type="term" value="F:GTP binding"/>
    <property type="evidence" value="ECO:0007669"/>
    <property type="project" value="InterPro"/>
</dbReference>
<organism evidence="2 3">
    <name type="scientific">Parathalassolituus penaei</name>
    <dbReference type="NCBI Taxonomy" id="2997323"/>
    <lineage>
        <taxon>Bacteria</taxon>
        <taxon>Pseudomonadati</taxon>
        <taxon>Pseudomonadota</taxon>
        <taxon>Gammaproteobacteria</taxon>
        <taxon>Oceanospirillales</taxon>
        <taxon>Oceanospirillaceae</taxon>
        <taxon>Parathalassolituus</taxon>
    </lineage>
</organism>
<protein>
    <submittedName>
        <fullName evidence="2">GTPase/DUF3482 domain-containing protein</fullName>
    </submittedName>
</protein>
<dbReference type="GO" id="GO:0005829">
    <property type="term" value="C:cytosol"/>
    <property type="evidence" value="ECO:0007669"/>
    <property type="project" value="TreeGrafter"/>
</dbReference>
<dbReference type="InterPro" id="IPR021871">
    <property type="entry name" value="DUF3482"/>
</dbReference>
<evidence type="ECO:0000313" key="3">
    <source>
        <dbReference type="Proteomes" id="UP001150830"/>
    </source>
</evidence>
<accession>A0A9X3IT01</accession>
<dbReference type="Pfam" id="PF01926">
    <property type="entry name" value="MMR_HSR1"/>
    <property type="match status" value="1"/>
</dbReference>
<dbReference type="CDD" id="cd00882">
    <property type="entry name" value="Ras_like_GTPase"/>
    <property type="match status" value="1"/>
</dbReference>
<dbReference type="GO" id="GO:0030488">
    <property type="term" value="P:tRNA methylation"/>
    <property type="evidence" value="ECO:0007669"/>
    <property type="project" value="TreeGrafter"/>
</dbReference>
<dbReference type="AlphaFoldDB" id="A0A9X3IT01"/>